<accession>A0A2T2WTV0</accession>
<proteinExistence type="predicted"/>
<evidence type="ECO:0000313" key="3">
    <source>
        <dbReference type="Proteomes" id="UP000242699"/>
    </source>
</evidence>
<gene>
    <name evidence="2" type="ORF">C7B43_16280</name>
</gene>
<dbReference type="EMBL" id="PXYT01000051">
    <property type="protein sequence ID" value="PSR25674.1"/>
    <property type="molecule type" value="Genomic_DNA"/>
</dbReference>
<keyword evidence="1" id="KW-0472">Membrane</keyword>
<evidence type="ECO:0000256" key="1">
    <source>
        <dbReference type="SAM" id="Phobius"/>
    </source>
</evidence>
<name>A0A2T2WTV0_9FIRM</name>
<comment type="caution">
    <text evidence="2">The sequence shown here is derived from an EMBL/GenBank/DDBJ whole genome shotgun (WGS) entry which is preliminary data.</text>
</comment>
<dbReference type="AlphaFoldDB" id="A0A2T2WTV0"/>
<feature type="transmembrane region" description="Helical" evidence="1">
    <location>
        <begin position="76"/>
        <end position="93"/>
    </location>
</feature>
<dbReference type="Proteomes" id="UP000242699">
    <property type="component" value="Unassembled WGS sequence"/>
</dbReference>
<feature type="transmembrane region" description="Helical" evidence="1">
    <location>
        <begin position="38"/>
        <end position="56"/>
    </location>
</feature>
<protein>
    <submittedName>
        <fullName evidence="2">Uncharacterized protein</fullName>
    </submittedName>
</protein>
<keyword evidence="1" id="KW-0812">Transmembrane</keyword>
<sequence length="233" mass="26020">MHKIPIPWNMDRPIGPHWKFGRLFAALRGGLSINGWRAMALGAFIVLGLPMPILMISSVFSSSAGPSPWANAGSDLFTAIGLAIIILSGWLFIRASQYRSGEQWYTGDLKEWILVPDPHCPQGAWPYLWLGLVQDPDGLSSLIATDYMGVPPVLDRASLWRQAYTYDLAPGGRGSNGFVRYPPLTVSLPVGTVQPVTDSDRQIRWRGNRRFSPFMMEWHYNTVHRQPDSLLAT</sequence>
<evidence type="ECO:0000313" key="2">
    <source>
        <dbReference type="EMBL" id="PSR25674.1"/>
    </source>
</evidence>
<reference evidence="2 3" key="1">
    <citation type="journal article" date="2014" name="BMC Genomics">
        <title>Comparison of environmental and isolate Sulfobacillus genomes reveals diverse carbon, sulfur, nitrogen, and hydrogen metabolisms.</title>
        <authorList>
            <person name="Justice N.B."/>
            <person name="Norman A."/>
            <person name="Brown C.T."/>
            <person name="Singh A."/>
            <person name="Thomas B.C."/>
            <person name="Banfield J.F."/>
        </authorList>
    </citation>
    <scope>NUCLEOTIDE SEQUENCE [LARGE SCALE GENOMIC DNA]</scope>
    <source>
        <strain evidence="2">AMDSBA1</strain>
    </source>
</reference>
<organism evidence="2 3">
    <name type="scientific">Sulfobacillus benefaciens</name>
    <dbReference type="NCBI Taxonomy" id="453960"/>
    <lineage>
        <taxon>Bacteria</taxon>
        <taxon>Bacillati</taxon>
        <taxon>Bacillota</taxon>
        <taxon>Clostridia</taxon>
        <taxon>Eubacteriales</taxon>
        <taxon>Clostridiales Family XVII. Incertae Sedis</taxon>
        <taxon>Sulfobacillus</taxon>
    </lineage>
</organism>
<keyword evidence="1" id="KW-1133">Transmembrane helix</keyword>